<comment type="caution">
    <text evidence="8">The sequence shown here is derived from an EMBL/GenBank/DDBJ whole genome shotgun (WGS) entry which is preliminary data.</text>
</comment>
<comment type="subcellular location">
    <subcellularLocation>
        <location evidence="7">Cell inner membrane</location>
        <topology evidence="7">Single-pass type II membrane protein</topology>
    </subcellularLocation>
    <text evidence="7">Localizes to the division septum.</text>
</comment>
<evidence type="ECO:0000313" key="8">
    <source>
        <dbReference type="EMBL" id="KKD57415.1"/>
    </source>
</evidence>
<keyword evidence="3 7" id="KW-0812">Transmembrane</keyword>
<dbReference type="GeneID" id="93832884"/>
<comment type="subunit">
    <text evidence="7">Part of a complex composed of FtsB, FtsL and FtsQ.</text>
</comment>
<dbReference type="NCBIfam" id="NF002058">
    <property type="entry name" value="PRK00888.1"/>
    <property type="match status" value="1"/>
</dbReference>
<evidence type="ECO:0000256" key="7">
    <source>
        <dbReference type="HAMAP-Rule" id="MF_00599"/>
    </source>
</evidence>
<feature type="coiled-coil region" evidence="7">
    <location>
        <begin position="32"/>
        <end position="66"/>
    </location>
</feature>
<evidence type="ECO:0000256" key="5">
    <source>
        <dbReference type="ARBA" id="ARBA00023136"/>
    </source>
</evidence>
<dbReference type="PANTHER" id="PTHR37485">
    <property type="entry name" value="CELL DIVISION PROTEIN FTSB"/>
    <property type="match status" value="1"/>
</dbReference>
<name>A0A0F5ZQZ1_STEMA</name>
<keyword evidence="6 7" id="KW-0131">Cell cycle</keyword>
<dbReference type="GeneID" id="93740953"/>
<feature type="topological domain" description="Cytoplasmic" evidence="7">
    <location>
        <begin position="1"/>
        <end position="6"/>
    </location>
</feature>
<dbReference type="Proteomes" id="UP000249614">
    <property type="component" value="Unassembled WGS sequence"/>
</dbReference>
<evidence type="ECO:0000256" key="3">
    <source>
        <dbReference type="ARBA" id="ARBA00022692"/>
    </source>
</evidence>
<dbReference type="EMBL" id="JZRZ01000014">
    <property type="protein sequence ID" value="KKD57415.1"/>
    <property type="molecule type" value="Genomic_DNA"/>
</dbReference>
<dbReference type="SMR" id="A0A0F5ZQZ1"/>
<gene>
    <name evidence="7 9" type="primary">ftsB</name>
    <name evidence="10" type="ORF">A7X83_20250</name>
    <name evidence="9" type="ORF">I5V89_10000</name>
    <name evidence="8" type="ORF">VM57_07605</name>
</gene>
<dbReference type="GO" id="GO:0005886">
    <property type="term" value="C:plasma membrane"/>
    <property type="evidence" value="ECO:0007669"/>
    <property type="project" value="UniProtKB-SubCell"/>
</dbReference>
<organism evidence="8 11">
    <name type="scientific">Stenotrophomonas maltophilia</name>
    <name type="common">Pseudomonas maltophilia</name>
    <name type="synonym">Xanthomonas maltophilia</name>
    <dbReference type="NCBI Taxonomy" id="40324"/>
    <lineage>
        <taxon>Bacteria</taxon>
        <taxon>Pseudomonadati</taxon>
        <taxon>Pseudomonadota</taxon>
        <taxon>Gammaproteobacteria</taxon>
        <taxon>Lysobacterales</taxon>
        <taxon>Lysobacteraceae</taxon>
        <taxon>Stenotrophomonas</taxon>
        <taxon>Stenotrophomonas maltophilia group</taxon>
    </lineage>
</organism>
<keyword evidence="5 7" id="KW-0472">Membrane</keyword>
<protein>
    <recommendedName>
        <fullName evidence="7">Cell division protein FtsB</fullName>
    </recommendedName>
</protein>
<dbReference type="Pfam" id="PF04977">
    <property type="entry name" value="DivIC"/>
    <property type="match status" value="1"/>
</dbReference>
<sequence>MRDWRWMLLVLALLLGWLQYRFWFGPGNSGEVMMLEAQVANQERDNEGLQQRNDALAAEVKDLKEGQSAIEERARSELGMIKPGEKFYRVVEDAPVHPAQPAAGVSAQVGDHPADVP</sequence>
<dbReference type="Proteomes" id="UP000243478">
    <property type="component" value="Unassembled WGS sequence"/>
</dbReference>
<evidence type="ECO:0000256" key="4">
    <source>
        <dbReference type="ARBA" id="ARBA00022989"/>
    </source>
</evidence>
<evidence type="ECO:0000256" key="6">
    <source>
        <dbReference type="ARBA" id="ARBA00023306"/>
    </source>
</evidence>
<dbReference type="HAMAP" id="MF_00599">
    <property type="entry name" value="FtsB"/>
    <property type="match status" value="1"/>
</dbReference>
<dbReference type="InterPro" id="IPR023081">
    <property type="entry name" value="Cell_div_FtsB"/>
</dbReference>
<comment type="similarity">
    <text evidence="7">Belongs to the FtsB family.</text>
</comment>
<dbReference type="GO" id="GO:0030428">
    <property type="term" value="C:cell septum"/>
    <property type="evidence" value="ECO:0007669"/>
    <property type="project" value="TreeGrafter"/>
</dbReference>
<reference evidence="9" key="3">
    <citation type="submission" date="2020-11" db="EMBL/GenBank/DDBJ databases">
        <title>Enhanced detection system for hospital associated transmission using whole genome sequencing surveillance.</title>
        <authorList>
            <person name="Harrison L.H."/>
            <person name="Van Tyne D."/>
            <person name="Marsh J.W."/>
            <person name="Griffith M.P."/>
            <person name="Snyder D.J."/>
            <person name="Cooper V.S."/>
            <person name="Mustapha M."/>
        </authorList>
    </citation>
    <scope>NUCLEOTIDE SEQUENCE</scope>
    <source>
        <strain evidence="9">STEN00053</strain>
    </source>
</reference>
<dbReference type="EMBL" id="LXXM01000028">
    <property type="protein sequence ID" value="PZS98087.1"/>
    <property type="molecule type" value="Genomic_DNA"/>
</dbReference>
<evidence type="ECO:0000313" key="12">
    <source>
        <dbReference type="Proteomes" id="UP000249614"/>
    </source>
</evidence>
<dbReference type="AlphaFoldDB" id="A0A0F5ZQZ1"/>
<dbReference type="RefSeq" id="WP_005412924.1">
    <property type="nucleotide sequence ID" value="NZ_AP021908.1"/>
</dbReference>
<proteinExistence type="inferred from homology"/>
<evidence type="ECO:0000313" key="11">
    <source>
        <dbReference type="Proteomes" id="UP000243478"/>
    </source>
</evidence>
<reference evidence="10 12" key="2">
    <citation type="submission" date="2016-05" db="EMBL/GenBank/DDBJ databases">
        <authorList>
            <person name="Lavstsen T."/>
            <person name="Jespersen J.S."/>
        </authorList>
    </citation>
    <scope>NUCLEOTIDE SEQUENCE [LARGE SCALE GENOMIC DNA]</scope>
    <source>
        <strain evidence="10 12">SM-5815</strain>
    </source>
</reference>
<keyword evidence="1 7" id="KW-1003">Cell membrane</keyword>
<dbReference type="InterPro" id="IPR007060">
    <property type="entry name" value="FtsL/DivIC"/>
</dbReference>
<dbReference type="EMBL" id="JADUOV010000006">
    <property type="protein sequence ID" value="MBH1790208.1"/>
    <property type="molecule type" value="Genomic_DNA"/>
</dbReference>
<evidence type="ECO:0000313" key="9">
    <source>
        <dbReference type="EMBL" id="MBH1790208.1"/>
    </source>
</evidence>
<evidence type="ECO:0000313" key="10">
    <source>
        <dbReference type="EMBL" id="PZS98087.1"/>
    </source>
</evidence>
<dbReference type="GO" id="GO:0043093">
    <property type="term" value="P:FtsZ-dependent cytokinesis"/>
    <property type="evidence" value="ECO:0007669"/>
    <property type="project" value="UniProtKB-UniRule"/>
</dbReference>
<keyword evidence="7" id="KW-0175">Coiled coil</keyword>
<accession>A0A0F5ZQZ1</accession>
<dbReference type="Proteomes" id="UP000634179">
    <property type="component" value="Unassembled WGS sequence"/>
</dbReference>
<keyword evidence="2 7" id="KW-0132">Cell division</keyword>
<dbReference type="GO" id="GO:0032153">
    <property type="term" value="C:cell division site"/>
    <property type="evidence" value="ECO:0007669"/>
    <property type="project" value="UniProtKB-UniRule"/>
</dbReference>
<dbReference type="OrthoDB" id="7061211at2"/>
<keyword evidence="7" id="KW-0997">Cell inner membrane</keyword>
<keyword evidence="4 7" id="KW-1133">Transmembrane helix</keyword>
<dbReference type="PANTHER" id="PTHR37485:SF1">
    <property type="entry name" value="CELL DIVISION PROTEIN FTSB"/>
    <property type="match status" value="1"/>
</dbReference>
<reference evidence="8 11" key="1">
    <citation type="submission" date="2015-03" db="EMBL/GenBank/DDBJ databases">
        <title>Draft genome of Stenotrophomonas maltophila isolated from urine specimen.</title>
        <authorList>
            <person name="Murugan N."/>
            <person name="Malathi J."/>
            <person name="Umashankar V."/>
            <person name="Madhavan H."/>
        </authorList>
    </citation>
    <scope>NUCLEOTIDE SEQUENCE [LARGE SCALE GENOMIC DNA]</scope>
    <source>
        <strain evidence="8 11">JMNMN1</strain>
    </source>
</reference>
<comment type="function">
    <text evidence="7">Essential cell division protein. May link together the upstream cell division proteins, which are predominantly cytoplasmic, with the downstream cell division proteins, which are predominantly periplasmic.</text>
</comment>
<dbReference type="PATRIC" id="fig|40324.129.peg.4381"/>
<evidence type="ECO:0000256" key="2">
    <source>
        <dbReference type="ARBA" id="ARBA00022618"/>
    </source>
</evidence>
<evidence type="ECO:0000256" key="1">
    <source>
        <dbReference type="ARBA" id="ARBA00022475"/>
    </source>
</evidence>
<feature type="topological domain" description="Periplasmic" evidence="7">
    <location>
        <begin position="25"/>
        <end position="117"/>
    </location>
</feature>